<dbReference type="PANTHER" id="PTHR30269:SF37">
    <property type="entry name" value="MEMBRANE TRANSPORTER PROTEIN"/>
    <property type="match status" value="1"/>
</dbReference>
<gene>
    <name evidence="9" type="ORF">NHN17_22420</name>
</gene>
<accession>A0ABT1N7S5</accession>
<dbReference type="PANTHER" id="PTHR30269">
    <property type="entry name" value="TRANSMEMBRANE PROTEIN YFCA"/>
    <property type="match status" value="1"/>
</dbReference>
<evidence type="ECO:0000256" key="2">
    <source>
        <dbReference type="ARBA" id="ARBA00009142"/>
    </source>
</evidence>
<keyword evidence="7 8" id="KW-0472">Membrane</keyword>
<evidence type="ECO:0000256" key="3">
    <source>
        <dbReference type="ARBA" id="ARBA00022448"/>
    </source>
</evidence>
<keyword evidence="4 8" id="KW-1003">Cell membrane</keyword>
<evidence type="ECO:0000256" key="5">
    <source>
        <dbReference type="ARBA" id="ARBA00022692"/>
    </source>
</evidence>
<protein>
    <recommendedName>
        <fullName evidence="8">Probable membrane transporter protein</fullName>
    </recommendedName>
</protein>
<evidence type="ECO:0000256" key="7">
    <source>
        <dbReference type="ARBA" id="ARBA00023136"/>
    </source>
</evidence>
<dbReference type="EMBL" id="JANEYT010000089">
    <property type="protein sequence ID" value="MCQ1060802.1"/>
    <property type="molecule type" value="Genomic_DNA"/>
</dbReference>
<comment type="subcellular location">
    <subcellularLocation>
        <location evidence="1 8">Cell membrane</location>
        <topology evidence="1 8">Multi-pass membrane protein</topology>
    </subcellularLocation>
</comment>
<sequence length="244" mass="26204">MSPDLIFILGSVVFLAGLIRGYTGFGFAAIAVVGLNLYLTPQQSIPIVLGLDIICSITLWKQAVAQADKKTFKLLTTGAMIGIPIGTSLLFIIPSQYLKILICTLIFILSMLLIFEVKFSGADKNSSKFFFGLMAGAGTSSTSVGGPMIVSYMLSSTLTPAVQRGTMIMYFVVSETIAMCVLFINGLLNFEILKFIGILLIPTLISVRCGQSLFNWRKPSSLKHVALPIMLMVASLGISASLGK</sequence>
<evidence type="ECO:0000256" key="6">
    <source>
        <dbReference type="ARBA" id="ARBA00022989"/>
    </source>
</evidence>
<dbReference type="Pfam" id="PF01925">
    <property type="entry name" value="TauE"/>
    <property type="match status" value="1"/>
</dbReference>
<feature type="transmembrane region" description="Helical" evidence="8">
    <location>
        <begin position="44"/>
        <end position="60"/>
    </location>
</feature>
<evidence type="ECO:0000256" key="1">
    <source>
        <dbReference type="ARBA" id="ARBA00004651"/>
    </source>
</evidence>
<feature type="transmembrane region" description="Helical" evidence="8">
    <location>
        <begin position="129"/>
        <end position="155"/>
    </location>
</feature>
<feature type="transmembrane region" description="Helical" evidence="8">
    <location>
        <begin position="98"/>
        <end position="117"/>
    </location>
</feature>
<feature type="transmembrane region" description="Helical" evidence="8">
    <location>
        <begin position="225"/>
        <end position="243"/>
    </location>
</feature>
<evidence type="ECO:0000313" key="9">
    <source>
        <dbReference type="EMBL" id="MCQ1060802.1"/>
    </source>
</evidence>
<comment type="caution">
    <text evidence="9">The sequence shown here is derived from an EMBL/GenBank/DDBJ whole genome shotgun (WGS) entry which is preliminary data.</text>
</comment>
<feature type="transmembrane region" description="Helical" evidence="8">
    <location>
        <begin position="167"/>
        <end position="188"/>
    </location>
</feature>
<feature type="transmembrane region" description="Helical" evidence="8">
    <location>
        <begin position="72"/>
        <end position="92"/>
    </location>
</feature>
<proteinExistence type="inferred from homology"/>
<keyword evidence="10" id="KW-1185">Reference proteome</keyword>
<keyword evidence="5 8" id="KW-0812">Transmembrane</keyword>
<reference evidence="9 10" key="1">
    <citation type="submission" date="2022-07" db="EMBL/GenBank/DDBJ databases">
        <title>Photobacterium pectinilyticum sp. nov., a marine bacterium isolated from surface seawater of Qingdao offshore.</title>
        <authorList>
            <person name="Wang X."/>
        </authorList>
    </citation>
    <scope>NUCLEOTIDE SEQUENCE [LARGE SCALE GENOMIC DNA]</scope>
    <source>
        <strain evidence="9 10">ZSDE20</strain>
    </source>
</reference>
<keyword evidence="3" id="KW-0813">Transport</keyword>
<evidence type="ECO:0000313" key="10">
    <source>
        <dbReference type="Proteomes" id="UP001524460"/>
    </source>
</evidence>
<dbReference type="InterPro" id="IPR052017">
    <property type="entry name" value="TSUP"/>
</dbReference>
<dbReference type="RefSeq" id="WP_255044893.1">
    <property type="nucleotide sequence ID" value="NZ_JANEYT010000089.1"/>
</dbReference>
<dbReference type="InterPro" id="IPR002781">
    <property type="entry name" value="TM_pro_TauE-like"/>
</dbReference>
<name>A0ABT1N7S5_9GAMM</name>
<comment type="similarity">
    <text evidence="2 8">Belongs to the 4-toluene sulfonate uptake permease (TSUP) (TC 2.A.102) family.</text>
</comment>
<keyword evidence="6 8" id="KW-1133">Transmembrane helix</keyword>
<organism evidence="9 10">
    <name type="scientific">Photobacterium pectinilyticum</name>
    <dbReference type="NCBI Taxonomy" id="2906793"/>
    <lineage>
        <taxon>Bacteria</taxon>
        <taxon>Pseudomonadati</taxon>
        <taxon>Pseudomonadota</taxon>
        <taxon>Gammaproteobacteria</taxon>
        <taxon>Vibrionales</taxon>
        <taxon>Vibrionaceae</taxon>
        <taxon>Photobacterium</taxon>
    </lineage>
</organism>
<dbReference type="Proteomes" id="UP001524460">
    <property type="component" value="Unassembled WGS sequence"/>
</dbReference>
<evidence type="ECO:0000256" key="8">
    <source>
        <dbReference type="RuleBase" id="RU363041"/>
    </source>
</evidence>
<evidence type="ECO:0000256" key="4">
    <source>
        <dbReference type="ARBA" id="ARBA00022475"/>
    </source>
</evidence>
<feature type="transmembrane region" description="Helical" evidence="8">
    <location>
        <begin position="195"/>
        <end position="213"/>
    </location>
</feature>